<dbReference type="InterPro" id="IPR043128">
    <property type="entry name" value="Rev_trsase/Diguanyl_cyclase"/>
</dbReference>
<name>A0ABS8BN48_9NEIS</name>
<dbReference type="InterPro" id="IPR000160">
    <property type="entry name" value="GGDEF_dom"/>
</dbReference>
<accession>A0ABS8BN48</accession>
<keyword evidence="6" id="KW-1185">Reference proteome</keyword>
<dbReference type="InterPro" id="IPR050469">
    <property type="entry name" value="Diguanylate_Cyclase"/>
</dbReference>
<proteinExistence type="predicted"/>
<dbReference type="SMART" id="SM00267">
    <property type="entry name" value="GGDEF"/>
    <property type="match status" value="1"/>
</dbReference>
<feature type="transmembrane region" description="Helical" evidence="3">
    <location>
        <begin position="278"/>
        <end position="297"/>
    </location>
</feature>
<evidence type="ECO:0000256" key="1">
    <source>
        <dbReference type="ARBA" id="ARBA00012528"/>
    </source>
</evidence>
<comment type="catalytic activity">
    <reaction evidence="2">
        <text>2 GTP = 3',3'-c-di-GMP + 2 diphosphate</text>
        <dbReference type="Rhea" id="RHEA:24898"/>
        <dbReference type="ChEBI" id="CHEBI:33019"/>
        <dbReference type="ChEBI" id="CHEBI:37565"/>
        <dbReference type="ChEBI" id="CHEBI:58805"/>
        <dbReference type="EC" id="2.7.7.65"/>
    </reaction>
</comment>
<dbReference type="PANTHER" id="PTHR45138">
    <property type="entry name" value="REGULATORY COMPONENTS OF SENSORY TRANSDUCTION SYSTEM"/>
    <property type="match status" value="1"/>
</dbReference>
<dbReference type="EC" id="2.7.7.65" evidence="1"/>
<sequence length="569" mass="63865">MWVSWLLALIILLLVVTGLSFGVLHYVEKQQIAQALQSLQTQSRMQLLRLNQILEHHDPQQVHFSAVDIDAVWPRVNGDLATTPAALQQLARALQVDHVSIYYPQSALMIGAAVGENADESWQKSALLTEQLRQKSGSAAVIKNHLAISASSGKLTAYHFYSPSKQAFWLIASVAIKPLLQGQEGDPAALFDALFHIPSSNLIPNEVDILLQGPHGYYSVFTEQRLLIQPPLLGSQPVQDGQGRYFLALALEPQLSYSYIVIAVDFDLSIFQVARQRLGWGLVLISILALLATYYLVRRHTQNWQAKTLQLLQRYESAAHVEVSQDPALQPLEHFCLARRQAKQDQTLQQQAELNAAKEEGQHKAQLLAVQTSLRQQSEATLSELRIAFEMVNSSLLEANRRLVHDAETDTLTGCGNRRQFEQMVSAEMSRAVRYGQHVCLLMLDIDFFKRVNDEFGHPMGDLVLVRLAELIKSQIRPSDTLFRWGGEEFVLLVPSVTQEQAGLLAEKLRQYIASAHFPHRHTLTISIGLAAFRVSDSFDEWMQRVDAALYQAKSNGRNRVESAAENKE</sequence>
<evidence type="ECO:0000256" key="3">
    <source>
        <dbReference type="SAM" id="Phobius"/>
    </source>
</evidence>
<keyword evidence="3" id="KW-0812">Transmembrane</keyword>
<evidence type="ECO:0000313" key="6">
    <source>
        <dbReference type="Proteomes" id="UP001198034"/>
    </source>
</evidence>
<feature type="domain" description="GGDEF" evidence="4">
    <location>
        <begin position="437"/>
        <end position="566"/>
    </location>
</feature>
<dbReference type="EMBL" id="JAJAWG010000008">
    <property type="protein sequence ID" value="MCB5197009.1"/>
    <property type="molecule type" value="Genomic_DNA"/>
</dbReference>
<organism evidence="5 6">
    <name type="scientific">Deefgea salmonis</name>
    <dbReference type="NCBI Taxonomy" id="2875502"/>
    <lineage>
        <taxon>Bacteria</taxon>
        <taxon>Pseudomonadati</taxon>
        <taxon>Pseudomonadota</taxon>
        <taxon>Betaproteobacteria</taxon>
        <taxon>Neisseriales</taxon>
        <taxon>Chitinibacteraceae</taxon>
        <taxon>Deefgea</taxon>
    </lineage>
</organism>
<dbReference type="PROSITE" id="PS50887">
    <property type="entry name" value="GGDEF"/>
    <property type="match status" value="1"/>
</dbReference>
<dbReference type="Gene3D" id="3.30.70.270">
    <property type="match status" value="1"/>
</dbReference>
<dbReference type="Pfam" id="PF00990">
    <property type="entry name" value="GGDEF"/>
    <property type="match status" value="1"/>
</dbReference>
<dbReference type="InterPro" id="IPR029787">
    <property type="entry name" value="Nucleotide_cyclase"/>
</dbReference>
<dbReference type="PANTHER" id="PTHR45138:SF9">
    <property type="entry name" value="DIGUANYLATE CYCLASE DGCM-RELATED"/>
    <property type="match status" value="1"/>
</dbReference>
<dbReference type="SUPFAM" id="SSF55073">
    <property type="entry name" value="Nucleotide cyclase"/>
    <property type="match status" value="1"/>
</dbReference>
<evidence type="ECO:0000259" key="4">
    <source>
        <dbReference type="PROSITE" id="PS50887"/>
    </source>
</evidence>
<dbReference type="NCBIfam" id="TIGR00254">
    <property type="entry name" value="GGDEF"/>
    <property type="match status" value="1"/>
</dbReference>
<comment type="caution">
    <text evidence="5">The sequence shown here is derived from an EMBL/GenBank/DDBJ whole genome shotgun (WGS) entry which is preliminary data.</text>
</comment>
<dbReference type="RefSeq" id="WP_226764739.1">
    <property type="nucleotide sequence ID" value="NZ_JAJAWG010000008.1"/>
</dbReference>
<evidence type="ECO:0000313" key="5">
    <source>
        <dbReference type="EMBL" id="MCB5197009.1"/>
    </source>
</evidence>
<dbReference type="Proteomes" id="UP001198034">
    <property type="component" value="Unassembled WGS sequence"/>
</dbReference>
<keyword evidence="3" id="KW-1133">Transmembrane helix</keyword>
<protein>
    <recommendedName>
        <fullName evidence="1">diguanylate cyclase</fullName>
        <ecNumber evidence="1">2.7.7.65</ecNumber>
    </recommendedName>
</protein>
<reference evidence="5 6" key="1">
    <citation type="submission" date="2021-10" db="EMBL/GenBank/DDBJ databases">
        <authorList>
            <person name="Chen M."/>
        </authorList>
    </citation>
    <scope>NUCLEOTIDE SEQUENCE [LARGE SCALE GENOMIC DNA]</scope>
    <source>
        <strain evidence="5 6">H3-26</strain>
    </source>
</reference>
<dbReference type="CDD" id="cd01949">
    <property type="entry name" value="GGDEF"/>
    <property type="match status" value="1"/>
</dbReference>
<gene>
    <name evidence="5" type="ORF">LG219_12095</name>
</gene>
<keyword evidence="3" id="KW-0472">Membrane</keyword>
<evidence type="ECO:0000256" key="2">
    <source>
        <dbReference type="ARBA" id="ARBA00034247"/>
    </source>
</evidence>